<accession>A0AAV7NX90</accession>
<evidence type="ECO:0000259" key="2">
    <source>
        <dbReference type="Pfam" id="PF11560"/>
    </source>
</evidence>
<evidence type="ECO:0000256" key="1">
    <source>
        <dbReference type="SAM" id="MobiDB-lite"/>
    </source>
</evidence>
<sequence>MAESGFSSASESDEELGLEVLSGYVKTIYESVKGKLSSAPNGSLAHTEHQAESGELSWAANFHKVVANAAKALDLNAAPFEPVKPKLARLATPTDRVLLPLDEAIVKQCQAIWEKPASATPVHKAMDRKYRVPKESSIHCFSHPPADSAVVKAASRGQTSSAVDFPLSDSESKVLDSIGKRTYHSGGLSLRQANLALVLARYNKHLWTQVSDAVESLPEDAKTRALELQKEALAAADASIEIAKDQADVAARVMAAGIVLRRRAWLRITNFQYPFQTLLVDQPFDGVNLFCPSIEELIKNRSKSPAALKAAAAKSPGSKQAAAAAKSPSSTPASAVKAPSAVTAVKTPAVTPATKVTNAKVGAASPAASALNRKRKRKNQPAQE</sequence>
<dbReference type="InterPro" id="IPR021623">
    <property type="entry name" value="LAP2alpha_C"/>
</dbReference>
<feature type="compositionally biased region" description="Low complexity" evidence="1">
    <location>
        <begin position="314"/>
        <end position="370"/>
    </location>
</feature>
<dbReference type="Proteomes" id="UP001066276">
    <property type="component" value="Chromosome 8"/>
</dbReference>
<dbReference type="Gene3D" id="1.10.287.3160">
    <property type="match status" value="1"/>
</dbReference>
<protein>
    <recommendedName>
        <fullName evidence="2">Lamina-associated polypeptide 2 alpha C-terminal domain-containing protein</fullName>
    </recommendedName>
</protein>
<dbReference type="Pfam" id="PF11560">
    <property type="entry name" value="LAP2alpha"/>
    <property type="match status" value="1"/>
</dbReference>
<feature type="domain" description="Lamina-associated polypeptide 2 alpha C-terminal" evidence="2">
    <location>
        <begin position="96"/>
        <end position="302"/>
    </location>
</feature>
<dbReference type="EMBL" id="JANPWB010000012">
    <property type="protein sequence ID" value="KAJ1120698.1"/>
    <property type="molecule type" value="Genomic_DNA"/>
</dbReference>
<evidence type="ECO:0000313" key="3">
    <source>
        <dbReference type="EMBL" id="KAJ1120698.1"/>
    </source>
</evidence>
<keyword evidence="4" id="KW-1185">Reference proteome</keyword>
<name>A0AAV7NX90_PLEWA</name>
<gene>
    <name evidence="3" type="ORF">NDU88_008860</name>
</gene>
<evidence type="ECO:0000313" key="4">
    <source>
        <dbReference type="Proteomes" id="UP001066276"/>
    </source>
</evidence>
<proteinExistence type="predicted"/>
<dbReference type="AlphaFoldDB" id="A0AAV7NX90"/>
<reference evidence="3" key="1">
    <citation type="journal article" date="2022" name="bioRxiv">
        <title>Sequencing and chromosome-scale assembly of the giantPleurodeles waltlgenome.</title>
        <authorList>
            <person name="Brown T."/>
            <person name="Elewa A."/>
            <person name="Iarovenko S."/>
            <person name="Subramanian E."/>
            <person name="Araus A.J."/>
            <person name="Petzold A."/>
            <person name="Susuki M."/>
            <person name="Suzuki K.-i.T."/>
            <person name="Hayashi T."/>
            <person name="Toyoda A."/>
            <person name="Oliveira C."/>
            <person name="Osipova E."/>
            <person name="Leigh N.D."/>
            <person name="Simon A."/>
            <person name="Yun M.H."/>
        </authorList>
    </citation>
    <scope>NUCLEOTIDE SEQUENCE</scope>
    <source>
        <strain evidence="3">20211129_DDA</strain>
        <tissue evidence="3">Liver</tissue>
    </source>
</reference>
<feature type="compositionally biased region" description="Basic residues" evidence="1">
    <location>
        <begin position="372"/>
        <end position="384"/>
    </location>
</feature>
<organism evidence="3 4">
    <name type="scientific">Pleurodeles waltl</name>
    <name type="common">Iberian ribbed newt</name>
    <dbReference type="NCBI Taxonomy" id="8319"/>
    <lineage>
        <taxon>Eukaryota</taxon>
        <taxon>Metazoa</taxon>
        <taxon>Chordata</taxon>
        <taxon>Craniata</taxon>
        <taxon>Vertebrata</taxon>
        <taxon>Euteleostomi</taxon>
        <taxon>Amphibia</taxon>
        <taxon>Batrachia</taxon>
        <taxon>Caudata</taxon>
        <taxon>Salamandroidea</taxon>
        <taxon>Salamandridae</taxon>
        <taxon>Pleurodelinae</taxon>
        <taxon>Pleurodeles</taxon>
    </lineage>
</organism>
<comment type="caution">
    <text evidence="3">The sequence shown here is derived from an EMBL/GenBank/DDBJ whole genome shotgun (WGS) entry which is preliminary data.</text>
</comment>
<feature type="region of interest" description="Disordered" evidence="1">
    <location>
        <begin position="314"/>
        <end position="384"/>
    </location>
</feature>